<evidence type="ECO:0000313" key="1">
    <source>
        <dbReference type="EMBL" id="MFC6043358.1"/>
    </source>
</evidence>
<dbReference type="Proteomes" id="UP001596135">
    <property type="component" value="Unassembled WGS sequence"/>
</dbReference>
<dbReference type="RefSeq" id="WP_379153361.1">
    <property type="nucleotide sequence ID" value="NZ_JBHSRJ010000004.1"/>
</dbReference>
<dbReference type="EMBL" id="JBHSRJ010000004">
    <property type="protein sequence ID" value="MFC6043358.1"/>
    <property type="molecule type" value="Genomic_DNA"/>
</dbReference>
<reference evidence="2" key="1">
    <citation type="journal article" date="2019" name="Int. J. Syst. Evol. Microbiol.">
        <title>The Global Catalogue of Microorganisms (GCM) 10K type strain sequencing project: providing services to taxonomists for standard genome sequencing and annotation.</title>
        <authorList>
            <consortium name="The Broad Institute Genomics Platform"/>
            <consortium name="The Broad Institute Genome Sequencing Center for Infectious Disease"/>
            <person name="Wu L."/>
            <person name="Ma J."/>
        </authorList>
    </citation>
    <scope>NUCLEOTIDE SEQUENCE [LARGE SCALE GENOMIC DNA]</scope>
    <source>
        <strain evidence="2">CCUG 54522</strain>
    </source>
</reference>
<gene>
    <name evidence="1" type="ORF">ACFPYL_09750</name>
</gene>
<evidence type="ECO:0000313" key="2">
    <source>
        <dbReference type="Proteomes" id="UP001596135"/>
    </source>
</evidence>
<protein>
    <submittedName>
        <fullName evidence="1">Uncharacterized protein</fullName>
    </submittedName>
</protein>
<accession>A0ABW1LIZ0</accession>
<sequence length="72" mass="7877">MLAIVVVMVLILVVAGLVAAYVAFPHRGERMPATPWLGDAMAKAADAAPVLEEEDQSIFGFDAEYEDSERRR</sequence>
<comment type="caution">
    <text evidence="1">The sequence shown here is derived from an EMBL/GenBank/DDBJ whole genome shotgun (WGS) entry which is preliminary data.</text>
</comment>
<proteinExistence type="predicted"/>
<keyword evidence="2" id="KW-1185">Reference proteome</keyword>
<organism evidence="1 2">
    <name type="scientific">Nocardioides hankookensis</name>
    <dbReference type="NCBI Taxonomy" id="443157"/>
    <lineage>
        <taxon>Bacteria</taxon>
        <taxon>Bacillati</taxon>
        <taxon>Actinomycetota</taxon>
        <taxon>Actinomycetes</taxon>
        <taxon>Propionibacteriales</taxon>
        <taxon>Nocardioidaceae</taxon>
        <taxon>Nocardioides</taxon>
    </lineage>
</organism>
<name>A0ABW1LIZ0_9ACTN</name>